<dbReference type="PANTHER" id="PTHR45024:SF2">
    <property type="entry name" value="SCP2 DOMAIN-CONTAINING PROTEIN"/>
    <property type="match status" value="1"/>
</dbReference>
<dbReference type="InterPro" id="IPR051687">
    <property type="entry name" value="Peroxisomal_Beta-Oxidation"/>
</dbReference>
<dbReference type="InterPro" id="IPR020904">
    <property type="entry name" value="Sc_DH/Rdtase_CS"/>
</dbReference>
<reference evidence="4" key="1">
    <citation type="submission" date="2018-05" db="EMBL/GenBank/DDBJ databases">
        <authorList>
            <person name="Lanie J.A."/>
            <person name="Ng W.-L."/>
            <person name="Kazmierczak K.M."/>
            <person name="Andrzejewski T.M."/>
            <person name="Davidsen T.M."/>
            <person name="Wayne K.J."/>
            <person name="Tettelin H."/>
            <person name="Glass J.I."/>
            <person name="Rusch D."/>
            <person name="Podicherti R."/>
            <person name="Tsui H.-C.T."/>
            <person name="Winkler M.E."/>
        </authorList>
    </citation>
    <scope>NUCLEOTIDE SEQUENCE</scope>
</reference>
<dbReference type="PANTHER" id="PTHR45024">
    <property type="entry name" value="DEHYDROGENASES, SHORT CHAIN"/>
    <property type="match status" value="1"/>
</dbReference>
<keyword evidence="2" id="KW-0560">Oxidoreductase</keyword>
<comment type="similarity">
    <text evidence="1">Belongs to the short-chain dehydrogenases/reductases (SDR) family.</text>
</comment>
<dbReference type="SUPFAM" id="SSF51735">
    <property type="entry name" value="NAD(P)-binding Rossmann-fold domains"/>
    <property type="match status" value="1"/>
</dbReference>
<accession>A0A381T1J6</accession>
<dbReference type="PRINTS" id="PR00081">
    <property type="entry name" value="GDHRDH"/>
</dbReference>
<dbReference type="AlphaFoldDB" id="A0A381T1J6"/>
<evidence type="ECO:0000259" key="3">
    <source>
        <dbReference type="SMART" id="SM00822"/>
    </source>
</evidence>
<evidence type="ECO:0000256" key="1">
    <source>
        <dbReference type="ARBA" id="ARBA00006484"/>
    </source>
</evidence>
<gene>
    <name evidence="4" type="ORF">METZ01_LOCUS62946</name>
</gene>
<dbReference type="Pfam" id="PF00106">
    <property type="entry name" value="adh_short"/>
    <property type="match status" value="1"/>
</dbReference>
<dbReference type="GO" id="GO:0016491">
    <property type="term" value="F:oxidoreductase activity"/>
    <property type="evidence" value="ECO:0007669"/>
    <property type="project" value="UniProtKB-KW"/>
</dbReference>
<name>A0A381T1J6_9ZZZZ</name>
<sequence length="310" mass="32230">MGNICEGRVAIVTGAGRGIGREHALLLAENGAKVVVNDLGGDAAGGGADTTPAQSVVDEIIAMGGEAVVNGANVADFDAAGEMVQQAIDTFGSCDILINNAGILRDRMMFSMTEGDWDAVINVHLKGTFAPSHHAASYWREKVKAGGEAFGRIVNTASPSGIYGNVGQSNYGAAKAGIAAFTIITAMELTKYGVTVNCLAPGAYTRMTKDLPGFAGMDEETREKMGPRWIAVTTAWLCSDAAQNVTGRIFDIVGQRVGIAEQWHLGPTAMQTDDPADMTDVIAGLMAEAQLNSNMGGLPTEGPGRPSHSI</sequence>
<dbReference type="InterPro" id="IPR002347">
    <property type="entry name" value="SDR_fam"/>
</dbReference>
<dbReference type="PRINTS" id="PR00080">
    <property type="entry name" value="SDRFAMILY"/>
</dbReference>
<dbReference type="InterPro" id="IPR057326">
    <property type="entry name" value="KR_dom"/>
</dbReference>
<evidence type="ECO:0000313" key="4">
    <source>
        <dbReference type="EMBL" id="SVA10092.1"/>
    </source>
</evidence>
<dbReference type="PROSITE" id="PS00061">
    <property type="entry name" value="ADH_SHORT"/>
    <property type="match status" value="1"/>
</dbReference>
<dbReference type="InterPro" id="IPR036291">
    <property type="entry name" value="NAD(P)-bd_dom_sf"/>
</dbReference>
<evidence type="ECO:0000256" key="2">
    <source>
        <dbReference type="ARBA" id="ARBA00023002"/>
    </source>
</evidence>
<organism evidence="4">
    <name type="scientific">marine metagenome</name>
    <dbReference type="NCBI Taxonomy" id="408172"/>
    <lineage>
        <taxon>unclassified sequences</taxon>
        <taxon>metagenomes</taxon>
        <taxon>ecological metagenomes</taxon>
    </lineage>
</organism>
<dbReference type="EMBL" id="UINC01003890">
    <property type="protein sequence ID" value="SVA10092.1"/>
    <property type="molecule type" value="Genomic_DNA"/>
</dbReference>
<proteinExistence type="inferred from homology"/>
<feature type="domain" description="Ketoreductase" evidence="3">
    <location>
        <begin position="8"/>
        <end position="202"/>
    </location>
</feature>
<protein>
    <recommendedName>
        <fullName evidence="3">Ketoreductase domain-containing protein</fullName>
    </recommendedName>
</protein>
<dbReference type="SMART" id="SM00822">
    <property type="entry name" value="PKS_KR"/>
    <property type="match status" value="1"/>
</dbReference>
<dbReference type="Gene3D" id="3.40.50.720">
    <property type="entry name" value="NAD(P)-binding Rossmann-like Domain"/>
    <property type="match status" value="1"/>
</dbReference>